<dbReference type="EMBL" id="UINC01053192">
    <property type="protein sequence ID" value="SVB69415.1"/>
    <property type="molecule type" value="Genomic_DNA"/>
</dbReference>
<evidence type="ECO:0000313" key="1">
    <source>
        <dbReference type="EMBL" id="SVB69415.1"/>
    </source>
</evidence>
<feature type="non-terminal residue" evidence="1">
    <location>
        <position position="1"/>
    </location>
</feature>
<reference evidence="1" key="1">
    <citation type="submission" date="2018-05" db="EMBL/GenBank/DDBJ databases">
        <authorList>
            <person name="Lanie J.A."/>
            <person name="Ng W.-L."/>
            <person name="Kazmierczak K.M."/>
            <person name="Andrzejewski T.M."/>
            <person name="Davidsen T.M."/>
            <person name="Wayne K.J."/>
            <person name="Tettelin H."/>
            <person name="Glass J.I."/>
            <person name="Rusch D."/>
            <person name="Podicherti R."/>
            <person name="Tsui H.-C.T."/>
            <person name="Winkler M.E."/>
        </authorList>
    </citation>
    <scope>NUCLEOTIDE SEQUENCE</scope>
</reference>
<dbReference type="AlphaFoldDB" id="A0A382G3S4"/>
<organism evidence="1">
    <name type="scientific">marine metagenome</name>
    <dbReference type="NCBI Taxonomy" id="408172"/>
    <lineage>
        <taxon>unclassified sequences</taxon>
        <taxon>metagenomes</taxon>
        <taxon>ecological metagenomes</taxon>
    </lineage>
</organism>
<accession>A0A382G3S4</accession>
<proteinExistence type="predicted"/>
<protein>
    <submittedName>
        <fullName evidence="1">Uncharacterized protein</fullName>
    </submittedName>
</protein>
<gene>
    <name evidence="1" type="ORF">METZ01_LOCUS222269</name>
</gene>
<name>A0A382G3S4_9ZZZZ</name>
<sequence length="52" mass="5989">RIPKRNIDDRKFIKSIGSAVMKLQFDAEKMPIKDRDNSIINQLKNMEKSGAV</sequence>